<dbReference type="RefSeq" id="WP_377057940.1">
    <property type="nucleotide sequence ID" value="NZ_JBHLUU010000027.1"/>
</dbReference>
<organism evidence="2 3">
    <name type="scientific">Robertmurraya beringensis</name>
    <dbReference type="NCBI Taxonomy" id="641660"/>
    <lineage>
        <taxon>Bacteria</taxon>
        <taxon>Bacillati</taxon>
        <taxon>Bacillota</taxon>
        <taxon>Bacilli</taxon>
        <taxon>Bacillales</taxon>
        <taxon>Bacillaceae</taxon>
        <taxon>Robertmurraya</taxon>
    </lineage>
</organism>
<dbReference type="Proteomes" id="UP001589738">
    <property type="component" value="Unassembled WGS sequence"/>
</dbReference>
<dbReference type="CDD" id="cd04182">
    <property type="entry name" value="GT_2_like_f"/>
    <property type="match status" value="1"/>
</dbReference>
<gene>
    <name evidence="2" type="ORF">ACFFHF_09420</name>
</gene>
<dbReference type="InterPro" id="IPR025877">
    <property type="entry name" value="MobA-like_NTP_Trfase"/>
</dbReference>
<evidence type="ECO:0000313" key="2">
    <source>
        <dbReference type="EMBL" id="MFC0475468.1"/>
    </source>
</evidence>
<dbReference type="SUPFAM" id="SSF53448">
    <property type="entry name" value="Nucleotide-diphospho-sugar transferases"/>
    <property type="match status" value="1"/>
</dbReference>
<dbReference type="Gene3D" id="3.90.550.10">
    <property type="entry name" value="Spore Coat Polysaccharide Biosynthesis Protein SpsA, Chain A"/>
    <property type="match status" value="1"/>
</dbReference>
<sequence>MGKKIGAVVLAAGEAKRMGQPKQFLPLNGAPMFIHSIITATRSGLSPIILVVGSNEDKYRDILRGYETVRMIKNPSYVDGMGTSLKLGIEAVGEAVDGVMVFLADQPFVPTSVIKKMVVTFTESNEQYSIIRPVYSGTDGHPIFFSSGLFSEFSGLSGDIGGKRIIKKYQNYVKKEYFESNTWGFDLDTPDDYEKALGWLTKQKKVEKQCQKIIELD</sequence>
<accession>A0ABV6KU93</accession>
<dbReference type="PANTHER" id="PTHR43777">
    <property type="entry name" value="MOLYBDENUM COFACTOR CYTIDYLYLTRANSFERASE"/>
    <property type="match status" value="1"/>
</dbReference>
<reference evidence="2 3" key="1">
    <citation type="submission" date="2024-09" db="EMBL/GenBank/DDBJ databases">
        <authorList>
            <person name="Sun Q."/>
            <person name="Mori K."/>
        </authorList>
    </citation>
    <scope>NUCLEOTIDE SEQUENCE [LARGE SCALE GENOMIC DNA]</scope>
    <source>
        <strain evidence="2 3">CGMCC 1.9126</strain>
    </source>
</reference>
<comment type="caution">
    <text evidence="2">The sequence shown here is derived from an EMBL/GenBank/DDBJ whole genome shotgun (WGS) entry which is preliminary data.</text>
</comment>
<proteinExistence type="predicted"/>
<protein>
    <submittedName>
        <fullName evidence="2">NTP transferase domain-containing protein</fullName>
    </submittedName>
</protein>
<feature type="domain" description="MobA-like NTP transferase" evidence="1">
    <location>
        <begin position="7"/>
        <end position="170"/>
    </location>
</feature>
<dbReference type="InterPro" id="IPR029044">
    <property type="entry name" value="Nucleotide-diphossugar_trans"/>
</dbReference>
<dbReference type="PANTHER" id="PTHR43777:SF1">
    <property type="entry name" value="MOLYBDENUM COFACTOR CYTIDYLYLTRANSFERASE"/>
    <property type="match status" value="1"/>
</dbReference>
<dbReference type="Pfam" id="PF12804">
    <property type="entry name" value="NTP_transf_3"/>
    <property type="match status" value="1"/>
</dbReference>
<dbReference type="GO" id="GO:0016740">
    <property type="term" value="F:transferase activity"/>
    <property type="evidence" value="ECO:0007669"/>
    <property type="project" value="UniProtKB-KW"/>
</dbReference>
<evidence type="ECO:0000259" key="1">
    <source>
        <dbReference type="Pfam" id="PF12804"/>
    </source>
</evidence>
<evidence type="ECO:0000313" key="3">
    <source>
        <dbReference type="Proteomes" id="UP001589738"/>
    </source>
</evidence>
<name>A0ABV6KU93_9BACI</name>
<keyword evidence="2" id="KW-0808">Transferase</keyword>
<dbReference type="EMBL" id="JBHLUU010000027">
    <property type="protein sequence ID" value="MFC0475468.1"/>
    <property type="molecule type" value="Genomic_DNA"/>
</dbReference>
<keyword evidence="3" id="KW-1185">Reference proteome</keyword>